<comment type="caution">
    <text evidence="5">The sequence shown here is derived from an EMBL/GenBank/DDBJ whole genome shotgun (WGS) entry which is preliminary data.</text>
</comment>
<comment type="similarity">
    <text evidence="1">Belongs to the Cdt1 family.</text>
</comment>
<evidence type="ECO:0000259" key="4">
    <source>
        <dbReference type="Pfam" id="PF16679"/>
    </source>
</evidence>
<keyword evidence="2" id="KW-0131">Cell cycle</keyword>
<sequence>MGKTKIEKNQRVSSFFASTKARTRSQKDETSKVRLTKDETSRVRLTRDETSRVQDEISKVRLIKDETSRVRDEISRVRLTKDETSKNKDERSKARLIKDDISKENKPARRAHITKSKTKSDTAGRRRALIERVRDRAKGQKTLEEMYPELKKKIMKSRAREIAHSLAFIYISNNRTVMTVKEAATRIAESSKIPISEYEAVEHFKLLTEMVPEWCQFSTNKNENDLLTINTSIPSRVALKKE</sequence>
<accession>A0A8H3LYZ7</accession>
<feature type="region of interest" description="Disordered" evidence="3">
    <location>
        <begin position="102"/>
        <end position="125"/>
    </location>
</feature>
<proteinExistence type="inferred from homology"/>
<evidence type="ECO:0000313" key="6">
    <source>
        <dbReference type="Proteomes" id="UP000615446"/>
    </source>
</evidence>
<dbReference type="Pfam" id="PF16679">
    <property type="entry name" value="CDT1_C"/>
    <property type="match status" value="1"/>
</dbReference>
<dbReference type="Proteomes" id="UP000615446">
    <property type="component" value="Unassembled WGS sequence"/>
</dbReference>
<feature type="region of interest" description="Disordered" evidence="3">
    <location>
        <begin position="1"/>
        <end position="35"/>
    </location>
</feature>
<reference evidence="5" key="1">
    <citation type="submission" date="2019-10" db="EMBL/GenBank/DDBJ databases">
        <title>Conservation and host-specific expression of non-tandemly repeated heterogenous ribosome RNA gene in arbuscular mycorrhizal fungi.</title>
        <authorList>
            <person name="Maeda T."/>
            <person name="Kobayashi Y."/>
            <person name="Nakagawa T."/>
            <person name="Ezawa T."/>
            <person name="Yamaguchi K."/>
            <person name="Bino T."/>
            <person name="Nishimoto Y."/>
            <person name="Shigenobu S."/>
            <person name="Kawaguchi M."/>
        </authorList>
    </citation>
    <scope>NUCLEOTIDE SEQUENCE</scope>
    <source>
        <strain evidence="5">HR1</strain>
    </source>
</reference>
<dbReference type="AlphaFoldDB" id="A0A8H3LYZ7"/>
<dbReference type="EMBL" id="BLAL01000236">
    <property type="protein sequence ID" value="GES94560.1"/>
    <property type="molecule type" value="Genomic_DNA"/>
</dbReference>
<protein>
    <submittedName>
        <fullName evidence="5">DNA replication factor Cdt1</fullName>
    </submittedName>
</protein>
<feature type="domain" description="DNA replication factor Cdt1 C-terminal" evidence="4">
    <location>
        <begin position="129"/>
        <end position="220"/>
    </location>
</feature>
<name>A0A8H3LYZ7_9GLOM</name>
<dbReference type="InterPro" id="IPR032054">
    <property type="entry name" value="Cdt1_C"/>
</dbReference>
<dbReference type="OrthoDB" id="341730at2759"/>
<dbReference type="InterPro" id="IPR038090">
    <property type="entry name" value="Cdt1_C_WH_dom_sf"/>
</dbReference>
<gene>
    <name evidence="5" type="ORF">RCL2_002129600</name>
</gene>
<organism evidence="5 6">
    <name type="scientific">Rhizophagus clarus</name>
    <dbReference type="NCBI Taxonomy" id="94130"/>
    <lineage>
        <taxon>Eukaryota</taxon>
        <taxon>Fungi</taxon>
        <taxon>Fungi incertae sedis</taxon>
        <taxon>Mucoromycota</taxon>
        <taxon>Glomeromycotina</taxon>
        <taxon>Glomeromycetes</taxon>
        <taxon>Glomerales</taxon>
        <taxon>Glomeraceae</taxon>
        <taxon>Rhizophagus</taxon>
    </lineage>
</organism>
<evidence type="ECO:0000256" key="2">
    <source>
        <dbReference type="ARBA" id="ARBA00023306"/>
    </source>
</evidence>
<evidence type="ECO:0000256" key="1">
    <source>
        <dbReference type="ARBA" id="ARBA00008356"/>
    </source>
</evidence>
<feature type="compositionally biased region" description="Basic residues" evidence="3">
    <location>
        <begin position="108"/>
        <end position="117"/>
    </location>
</feature>
<dbReference type="Gene3D" id="1.10.10.1420">
    <property type="entry name" value="DNA replication factor Cdt1, C-terminal WH domain"/>
    <property type="match status" value="1"/>
</dbReference>
<evidence type="ECO:0000256" key="3">
    <source>
        <dbReference type="SAM" id="MobiDB-lite"/>
    </source>
</evidence>
<evidence type="ECO:0000313" key="5">
    <source>
        <dbReference type="EMBL" id="GES94560.1"/>
    </source>
</evidence>
<feature type="compositionally biased region" description="Basic and acidic residues" evidence="3">
    <location>
        <begin position="1"/>
        <end position="10"/>
    </location>
</feature>
<feature type="compositionally biased region" description="Basic and acidic residues" evidence="3">
    <location>
        <begin position="25"/>
        <end position="35"/>
    </location>
</feature>